<proteinExistence type="inferred from homology"/>
<dbReference type="Gene3D" id="3.90.226.10">
    <property type="entry name" value="2-enoyl-CoA Hydratase, Chain A, domain 1"/>
    <property type="match status" value="1"/>
</dbReference>
<dbReference type="GO" id="GO:0009368">
    <property type="term" value="C:endopeptidase Clp complex"/>
    <property type="evidence" value="ECO:0007669"/>
    <property type="project" value="TreeGrafter"/>
</dbReference>
<feature type="transmembrane region" description="Helical" evidence="2">
    <location>
        <begin position="81"/>
        <end position="102"/>
    </location>
</feature>
<evidence type="ECO:0008006" key="4">
    <source>
        <dbReference type="Google" id="ProtNLM"/>
    </source>
</evidence>
<protein>
    <recommendedName>
        <fullName evidence="4">ATP-dependent Clp protease proteolytic subunit</fullName>
    </recommendedName>
</protein>
<dbReference type="GO" id="GO:0006515">
    <property type="term" value="P:protein quality control for misfolded or incompletely synthesized proteins"/>
    <property type="evidence" value="ECO:0007669"/>
    <property type="project" value="TreeGrafter"/>
</dbReference>
<dbReference type="GO" id="GO:0004252">
    <property type="term" value="F:serine-type endopeptidase activity"/>
    <property type="evidence" value="ECO:0007669"/>
    <property type="project" value="InterPro"/>
</dbReference>
<keyword evidence="2" id="KW-0812">Transmembrane</keyword>
<evidence type="ECO:0000313" key="3">
    <source>
        <dbReference type="EMBL" id="SVB55962.1"/>
    </source>
</evidence>
<dbReference type="InterPro" id="IPR029045">
    <property type="entry name" value="ClpP/crotonase-like_dom_sf"/>
</dbReference>
<dbReference type="SUPFAM" id="SSF52096">
    <property type="entry name" value="ClpP/crotonase"/>
    <property type="match status" value="1"/>
</dbReference>
<dbReference type="AlphaFoldDB" id="A0A382EZY2"/>
<dbReference type="GO" id="GO:0051117">
    <property type="term" value="F:ATPase binding"/>
    <property type="evidence" value="ECO:0007669"/>
    <property type="project" value="TreeGrafter"/>
</dbReference>
<evidence type="ECO:0000256" key="1">
    <source>
        <dbReference type="ARBA" id="ARBA00007039"/>
    </source>
</evidence>
<keyword evidence="2" id="KW-0472">Membrane</keyword>
<evidence type="ECO:0000256" key="2">
    <source>
        <dbReference type="SAM" id="Phobius"/>
    </source>
</evidence>
<accession>A0A382EZY2</accession>
<dbReference type="EMBL" id="UINC01047107">
    <property type="protein sequence ID" value="SVB55962.1"/>
    <property type="molecule type" value="Genomic_DNA"/>
</dbReference>
<dbReference type="GO" id="GO:0004176">
    <property type="term" value="F:ATP-dependent peptidase activity"/>
    <property type="evidence" value="ECO:0007669"/>
    <property type="project" value="InterPro"/>
</dbReference>
<dbReference type="PRINTS" id="PR00127">
    <property type="entry name" value="CLPPROTEASEP"/>
</dbReference>
<organism evidence="3">
    <name type="scientific">marine metagenome</name>
    <dbReference type="NCBI Taxonomy" id="408172"/>
    <lineage>
        <taxon>unclassified sequences</taxon>
        <taxon>metagenomes</taxon>
        <taxon>ecological metagenomes</taxon>
    </lineage>
</organism>
<name>A0A382EZY2_9ZZZZ</name>
<reference evidence="3" key="1">
    <citation type="submission" date="2018-05" db="EMBL/GenBank/DDBJ databases">
        <authorList>
            <person name="Lanie J.A."/>
            <person name="Ng W.-L."/>
            <person name="Kazmierczak K.M."/>
            <person name="Andrzejewski T.M."/>
            <person name="Davidsen T.M."/>
            <person name="Wayne K.J."/>
            <person name="Tettelin H."/>
            <person name="Glass J.I."/>
            <person name="Rusch D."/>
            <person name="Podicherti R."/>
            <person name="Tsui H.-C.T."/>
            <person name="Winkler M.E."/>
        </authorList>
    </citation>
    <scope>NUCLEOTIDE SEQUENCE</scope>
</reference>
<keyword evidence="2" id="KW-1133">Transmembrane helix</keyword>
<dbReference type="Pfam" id="PF00574">
    <property type="entry name" value="CLP_protease"/>
    <property type="match status" value="1"/>
</dbReference>
<dbReference type="PANTHER" id="PTHR10381">
    <property type="entry name" value="ATP-DEPENDENT CLP PROTEASE PROTEOLYTIC SUBUNIT"/>
    <property type="match status" value="1"/>
</dbReference>
<dbReference type="InterPro" id="IPR001907">
    <property type="entry name" value="ClpP"/>
</dbReference>
<dbReference type="PANTHER" id="PTHR10381:SF11">
    <property type="entry name" value="ATP-DEPENDENT CLP PROTEASE PROTEOLYTIC SUBUNIT, MITOCHONDRIAL"/>
    <property type="match status" value="1"/>
</dbReference>
<dbReference type="InterPro" id="IPR023562">
    <property type="entry name" value="ClpP/TepA"/>
</dbReference>
<gene>
    <name evidence="3" type="ORF">METZ01_LOCUS208816</name>
</gene>
<sequence length="188" mass="21249">MSTKKIEDFTAADRIDIKLLESNCHYLSGELTEENISYAIKWILFENLDKKPKKTLTLYVNSIGGDLYESFGLIDVMRDSYHHISTVGIGAVMSAALLVFATGTSGKRYIGKNTGIMNHQHSDAVDAKMHDMKAQMKENNNCEQRCFQILRDATGYSLADVRKKFNNPSDQYFTAKQMVDLKLADHIL</sequence>
<comment type="similarity">
    <text evidence="1">Belongs to the peptidase S14 family.</text>
</comment>